<dbReference type="GO" id="GO:0004556">
    <property type="term" value="F:alpha-amylase activity"/>
    <property type="evidence" value="ECO:0007669"/>
    <property type="project" value="UniProtKB-UniRule"/>
</dbReference>
<reference evidence="7 8" key="1">
    <citation type="submission" date="2016-11" db="EMBL/GenBank/DDBJ databases">
        <title>Networking in microbes: conjugative elements and plasmids in the genus Alteromonas.</title>
        <authorList>
            <person name="Lopez-Perez M."/>
            <person name="Ramon-Marco N."/>
            <person name="Rodriguez-Valera F."/>
        </authorList>
    </citation>
    <scope>NUCLEOTIDE SEQUENCE [LARGE SCALE GENOMIC DNA]</scope>
    <source>
        <strain evidence="7 8">CP48</strain>
    </source>
</reference>
<evidence type="ECO:0000256" key="2">
    <source>
        <dbReference type="RuleBase" id="RU003615"/>
    </source>
</evidence>
<dbReference type="GO" id="GO:0043169">
    <property type="term" value="F:cation binding"/>
    <property type="evidence" value="ECO:0007669"/>
    <property type="project" value="InterPro"/>
</dbReference>
<name>A0AAC9J7P5_9ALTE</name>
<feature type="chain" id="PRO_5042015367" description="Alpha-amylase" evidence="5">
    <location>
        <begin position="24"/>
        <end position="605"/>
    </location>
</feature>
<dbReference type="InterPro" id="IPR006046">
    <property type="entry name" value="Alpha_amylase"/>
</dbReference>
<dbReference type="GO" id="GO:0005975">
    <property type="term" value="P:carbohydrate metabolic process"/>
    <property type="evidence" value="ECO:0007669"/>
    <property type="project" value="InterPro"/>
</dbReference>
<dbReference type="Pfam" id="PF00128">
    <property type="entry name" value="Alpha-amylase"/>
    <property type="match status" value="1"/>
</dbReference>
<sequence length="605" mass="67703">MIQKTFKMAVAFTTIMLALTACSQPLNNRASNSSAPNGGESSNATQPQNDYLQRDVREDVFYFVMPDRFNNGDVSNDNGAPKGSISHGGLDITSKWAFHGGDMAGIEQKLDYLKSMGITAIWMTPILRNKAVQKGGFAHHGYWIVDFTEIDPHFGSNADLKRLIDTAHKKDIKVFFDIITNHTADVIKYEECHNADGSFKRGLDRCTYRSLKDVEEQGTYRAFVPEKEQGEKFPKWLNDPRYYHNQGDTTFEGENSLYGDFNGLDDINTEDPEVIKGMIDIYTKLISEFKPDGFRIDTVRHVQLPFWQAFSPAIMAHAKAEGIENFHVFGEVYDPNPEALSSFTTEGKLPAVLDFGFQSAVGGVFFEDKPVSTIETLIAQDHLYNDEDSNVNQLLTFLGNHDMGRPGFFLNKYLPSASNEEKLQRSMLAHAMMFFSRGVPVVYYGDEQGFTGDGNDVGAREDMMPSKVASYNDNTLLGTEQTTKDDNFNPQHPLYKAIAKYAAIRKQQPLLQYGVQENKFFDDKKQVFAFARVANDTMANGGVVPQNNEALFVVFNVSAERQTVTISKQYKSYLPIAGTAKISASDQGETQITLPAFSFGLFSPK</sequence>
<keyword evidence="3" id="KW-0378">Hydrolase</keyword>
<dbReference type="SUPFAM" id="SSF51011">
    <property type="entry name" value="Glycosyl hydrolase domain"/>
    <property type="match status" value="1"/>
</dbReference>
<dbReference type="Proteomes" id="UP000182101">
    <property type="component" value="Chromosome"/>
</dbReference>
<comment type="similarity">
    <text evidence="1 2">Belongs to the glycosyl hydrolase 13 family.</text>
</comment>
<dbReference type="Gene3D" id="2.60.40.1180">
    <property type="entry name" value="Golgi alpha-mannosidase II"/>
    <property type="match status" value="1"/>
</dbReference>
<keyword evidence="5" id="KW-0732">Signal</keyword>
<proteinExistence type="inferred from homology"/>
<dbReference type="PRINTS" id="PR00110">
    <property type="entry name" value="ALPHAAMYLASE"/>
</dbReference>
<dbReference type="InterPro" id="IPR006047">
    <property type="entry name" value="GH13_cat_dom"/>
</dbReference>
<feature type="domain" description="Glycosyl hydrolase family 13 catalytic" evidence="6">
    <location>
        <begin position="63"/>
        <end position="505"/>
    </location>
</feature>
<keyword evidence="3" id="KW-0119">Carbohydrate metabolism</keyword>
<dbReference type="EC" id="3.2.1.1" evidence="3"/>
<evidence type="ECO:0000256" key="5">
    <source>
        <dbReference type="SAM" id="SignalP"/>
    </source>
</evidence>
<dbReference type="PANTHER" id="PTHR10357">
    <property type="entry name" value="ALPHA-AMYLASE FAMILY MEMBER"/>
    <property type="match status" value="1"/>
</dbReference>
<protein>
    <recommendedName>
        <fullName evidence="3">Alpha-amylase</fullName>
        <ecNumber evidence="3">3.2.1.1</ecNumber>
    </recommendedName>
</protein>
<comment type="catalytic activity">
    <reaction evidence="3">
        <text>Endohydrolysis of (1-&gt;4)-alpha-D-glucosidic linkages in polysaccharides containing three or more (1-&gt;4)-alpha-linked D-glucose units.</text>
        <dbReference type="EC" id="3.2.1.1"/>
    </reaction>
</comment>
<dbReference type="PROSITE" id="PS51257">
    <property type="entry name" value="PROKAR_LIPOPROTEIN"/>
    <property type="match status" value="1"/>
</dbReference>
<dbReference type="InterPro" id="IPR013780">
    <property type="entry name" value="Glyco_hydro_b"/>
</dbReference>
<evidence type="ECO:0000256" key="1">
    <source>
        <dbReference type="ARBA" id="ARBA00008061"/>
    </source>
</evidence>
<organism evidence="7 8">
    <name type="scientific">Alteromonas mediterranea</name>
    <dbReference type="NCBI Taxonomy" id="314275"/>
    <lineage>
        <taxon>Bacteria</taxon>
        <taxon>Pseudomonadati</taxon>
        <taxon>Pseudomonadota</taxon>
        <taxon>Gammaproteobacteria</taxon>
        <taxon>Alteromonadales</taxon>
        <taxon>Alteromonadaceae</taxon>
        <taxon>Alteromonas/Salinimonas group</taxon>
        <taxon>Alteromonas</taxon>
    </lineage>
</organism>
<gene>
    <name evidence="7" type="ORF">BM524_03645</name>
</gene>
<dbReference type="CDD" id="cd11339">
    <property type="entry name" value="AmyAc_bac_CMD_like_2"/>
    <property type="match status" value="1"/>
</dbReference>
<evidence type="ECO:0000256" key="3">
    <source>
        <dbReference type="RuleBase" id="RU361134"/>
    </source>
</evidence>
<keyword evidence="3" id="KW-0326">Glycosidase</keyword>
<dbReference type="EMBL" id="CP018024">
    <property type="protein sequence ID" value="APD88979.1"/>
    <property type="molecule type" value="Genomic_DNA"/>
</dbReference>
<accession>A0AAC9J7P5</accession>
<dbReference type="RefSeq" id="WP_071958628.1">
    <property type="nucleotide sequence ID" value="NZ_CP018024.1"/>
</dbReference>
<dbReference type="PANTHER" id="PTHR10357:SF209">
    <property type="entry name" value="PERIPLASMIC ALPHA-AMYLASE"/>
    <property type="match status" value="1"/>
</dbReference>
<evidence type="ECO:0000256" key="4">
    <source>
        <dbReference type="SAM" id="MobiDB-lite"/>
    </source>
</evidence>
<dbReference type="SUPFAM" id="SSF51445">
    <property type="entry name" value="(Trans)glycosidases"/>
    <property type="match status" value="1"/>
</dbReference>
<evidence type="ECO:0000313" key="7">
    <source>
        <dbReference type="EMBL" id="APD88979.1"/>
    </source>
</evidence>
<evidence type="ECO:0000259" key="6">
    <source>
        <dbReference type="SMART" id="SM00642"/>
    </source>
</evidence>
<dbReference type="Gene3D" id="3.20.20.80">
    <property type="entry name" value="Glycosidases"/>
    <property type="match status" value="1"/>
</dbReference>
<dbReference type="InterPro" id="IPR017853">
    <property type="entry name" value="GH"/>
</dbReference>
<feature type="region of interest" description="Disordered" evidence="4">
    <location>
        <begin position="29"/>
        <end position="50"/>
    </location>
</feature>
<feature type="signal peptide" evidence="5">
    <location>
        <begin position="1"/>
        <end position="23"/>
    </location>
</feature>
<evidence type="ECO:0000313" key="8">
    <source>
        <dbReference type="Proteomes" id="UP000182101"/>
    </source>
</evidence>
<dbReference type="AlphaFoldDB" id="A0AAC9J7P5"/>
<dbReference type="SMART" id="SM00642">
    <property type="entry name" value="Aamy"/>
    <property type="match status" value="1"/>
</dbReference>